<sequence>MVEQPSSDNQARTDIYWYAVNPSTKKICKKHEFRKLFETPSVAMVAGKVQPWFRLEKIVEDVVEDSDVAGVLIGLAILIAVGAIIGICAVCVFWSRYRVSQHSVHSFNPHAYPQKLGAVFLPNAPNDPRLDKIYETQMLEMPISDEDMTMKSSEGGRGFGYGNYRRQGSVAYEGDFSIEENMYALNVPGRVDPVTNQVMLPTNLPRDRLIFLRHKLTHY</sequence>
<protein>
    <submittedName>
        <fullName evidence="2">Uncharacterized protein</fullName>
    </submittedName>
</protein>
<keyword evidence="1" id="KW-0472">Membrane</keyword>
<feature type="transmembrane region" description="Helical" evidence="1">
    <location>
        <begin position="71"/>
        <end position="94"/>
    </location>
</feature>
<evidence type="ECO:0000313" key="2">
    <source>
        <dbReference type="EMBL" id="KIH53038.1"/>
    </source>
</evidence>
<name>A0A0C2C9Q8_9BILA</name>
<accession>A0A0C2C9Q8</accession>
<proteinExistence type="predicted"/>
<keyword evidence="1" id="KW-0812">Transmembrane</keyword>
<evidence type="ECO:0000313" key="3">
    <source>
        <dbReference type="Proteomes" id="UP000054047"/>
    </source>
</evidence>
<keyword evidence="3" id="KW-1185">Reference proteome</keyword>
<evidence type="ECO:0000256" key="1">
    <source>
        <dbReference type="SAM" id="Phobius"/>
    </source>
</evidence>
<dbReference type="EMBL" id="KN742185">
    <property type="protein sequence ID" value="KIH53038.1"/>
    <property type="molecule type" value="Genomic_DNA"/>
</dbReference>
<reference evidence="2 3" key="1">
    <citation type="submission" date="2013-12" db="EMBL/GenBank/DDBJ databases">
        <title>Draft genome of the parsitic nematode Ancylostoma duodenale.</title>
        <authorList>
            <person name="Mitreva M."/>
        </authorList>
    </citation>
    <scope>NUCLEOTIDE SEQUENCE [LARGE SCALE GENOMIC DNA]</scope>
    <source>
        <strain evidence="2 3">Zhejiang</strain>
    </source>
</reference>
<dbReference type="AlphaFoldDB" id="A0A0C2C9Q8"/>
<organism evidence="2 3">
    <name type="scientific">Ancylostoma duodenale</name>
    <dbReference type="NCBI Taxonomy" id="51022"/>
    <lineage>
        <taxon>Eukaryota</taxon>
        <taxon>Metazoa</taxon>
        <taxon>Ecdysozoa</taxon>
        <taxon>Nematoda</taxon>
        <taxon>Chromadorea</taxon>
        <taxon>Rhabditida</taxon>
        <taxon>Rhabditina</taxon>
        <taxon>Rhabditomorpha</taxon>
        <taxon>Strongyloidea</taxon>
        <taxon>Ancylostomatidae</taxon>
        <taxon>Ancylostomatinae</taxon>
        <taxon>Ancylostoma</taxon>
    </lineage>
</organism>
<dbReference type="OrthoDB" id="5877391at2759"/>
<keyword evidence="1" id="KW-1133">Transmembrane helix</keyword>
<gene>
    <name evidence="2" type="ORF">ANCDUO_16845</name>
</gene>
<dbReference type="Proteomes" id="UP000054047">
    <property type="component" value="Unassembled WGS sequence"/>
</dbReference>